<dbReference type="EMBL" id="CAUYUE010000010">
    <property type="protein sequence ID" value="CAK0784209.1"/>
    <property type="molecule type" value="Genomic_DNA"/>
</dbReference>
<gene>
    <name evidence="1" type="ORF">CVIRNUC_007413</name>
</gene>
<dbReference type="SUPFAM" id="SSF51197">
    <property type="entry name" value="Clavaminate synthase-like"/>
    <property type="match status" value="1"/>
</dbReference>
<dbReference type="AlphaFoldDB" id="A0AAV1IAV3"/>
<dbReference type="Proteomes" id="UP001314263">
    <property type="component" value="Unassembled WGS sequence"/>
</dbReference>
<organism evidence="1 2">
    <name type="scientific">Coccomyxa viridis</name>
    <dbReference type="NCBI Taxonomy" id="1274662"/>
    <lineage>
        <taxon>Eukaryota</taxon>
        <taxon>Viridiplantae</taxon>
        <taxon>Chlorophyta</taxon>
        <taxon>core chlorophytes</taxon>
        <taxon>Trebouxiophyceae</taxon>
        <taxon>Trebouxiophyceae incertae sedis</taxon>
        <taxon>Coccomyxaceae</taxon>
        <taxon>Coccomyxa</taxon>
    </lineage>
</organism>
<sequence length="418" mass="46732">MAGCKYKYSTSIESDIVLVDLDHGTEESRLRSIGTHAHGLVLWRDRIVTLDSEEGAVVVLEPSSGGRDAIWKVPDPPKFLKGLIVIDNVAYFGIAPHAERQARAEPDLNCELAAVHLQTRSLIFRRRVETRGLLNAIAAPHLASSSTYRATSWSFHNEGTDIGGHWSSGLPYLHSSLKTHWKPMGGPLGPLRGVQLLLDHVDIKPLQEVIRAHGERLWSPDWQAEHNAYLQGRAQNTQQYKPGSQEILLLFSARDGGTVFQFPLYKQLRHLIEPIFFQILGREDLGKLMRVHLARLLPGGRIRVHRDRGRYAAEGHRIHVPIDVEPSTIQFVSCPSTDVHAISGNVSTQTAMQQGCIPLRVEEGLAYEINNALPHLLQNDGKQSRIHLIFDAAERSLSKPIRLRPGQQCVYTSRGIHC</sequence>
<evidence type="ECO:0008006" key="3">
    <source>
        <dbReference type="Google" id="ProtNLM"/>
    </source>
</evidence>
<dbReference type="Gene3D" id="2.60.120.330">
    <property type="entry name" value="B-lactam Antibiotic, Isopenicillin N Synthase, Chain"/>
    <property type="match status" value="1"/>
</dbReference>
<name>A0AAV1IAV3_9CHLO</name>
<accession>A0AAV1IAV3</accession>
<keyword evidence="2" id="KW-1185">Reference proteome</keyword>
<dbReference type="InterPro" id="IPR027443">
    <property type="entry name" value="IPNS-like_sf"/>
</dbReference>
<reference evidence="1 2" key="1">
    <citation type="submission" date="2023-10" db="EMBL/GenBank/DDBJ databases">
        <authorList>
            <person name="Maclean D."/>
            <person name="Macfadyen A."/>
        </authorList>
    </citation>
    <scope>NUCLEOTIDE SEQUENCE [LARGE SCALE GENOMIC DNA]</scope>
</reference>
<protein>
    <recommendedName>
        <fullName evidence="3">Aspartyl/asparaginy/proline hydroxylase domain-containing protein</fullName>
    </recommendedName>
</protein>
<evidence type="ECO:0000313" key="2">
    <source>
        <dbReference type="Proteomes" id="UP001314263"/>
    </source>
</evidence>
<evidence type="ECO:0000313" key="1">
    <source>
        <dbReference type="EMBL" id="CAK0784209.1"/>
    </source>
</evidence>
<comment type="caution">
    <text evidence="1">The sequence shown here is derived from an EMBL/GenBank/DDBJ whole genome shotgun (WGS) entry which is preliminary data.</text>
</comment>
<proteinExistence type="predicted"/>